<evidence type="ECO:0000313" key="2">
    <source>
        <dbReference type="EMBL" id="MDI4649303.1"/>
    </source>
</evidence>
<gene>
    <name evidence="2" type="ORF">KB449_30485</name>
</gene>
<evidence type="ECO:0000256" key="1">
    <source>
        <dbReference type="SAM" id="SignalP"/>
    </source>
</evidence>
<feature type="chain" id="PRO_5045841041" description="Copper amine oxidase-like N-terminal domain-containing protein" evidence="1">
    <location>
        <begin position="25"/>
        <end position="227"/>
    </location>
</feature>
<accession>A0ABT6TR29</accession>
<keyword evidence="1" id="KW-0732">Signal</keyword>
<proteinExistence type="predicted"/>
<sequence>MKKKIIVPIVAAVFLLGNAAGILAASQYQTVKAYLFPALKVELNGQTAEPVKALNYDGTLYLPAKSLLSYFGLNEAFEYDKSNNTLKMGGPRYLNLHQRYAPHMYQIVINGNWHPSVVTETRQMYSNSYMGIDFSLETSKDTTLEAYAKEALKDQFNYLKTDNARAIQLDGADALLYDYTMSDSVGRLVIVRNGDEFVTLAFFVDKTRYTAADMKEFDKILDTFNIQ</sequence>
<organism evidence="2 3">
    <name type="scientific">Cohnella hashimotonis</name>
    <dbReference type="NCBI Taxonomy" id="2826895"/>
    <lineage>
        <taxon>Bacteria</taxon>
        <taxon>Bacillati</taxon>
        <taxon>Bacillota</taxon>
        <taxon>Bacilli</taxon>
        <taxon>Bacillales</taxon>
        <taxon>Paenibacillaceae</taxon>
        <taxon>Cohnella</taxon>
    </lineage>
</organism>
<dbReference type="RefSeq" id="WP_282911958.1">
    <property type="nucleotide sequence ID" value="NZ_JAGRPV010000001.1"/>
</dbReference>
<evidence type="ECO:0008006" key="4">
    <source>
        <dbReference type="Google" id="ProtNLM"/>
    </source>
</evidence>
<keyword evidence="3" id="KW-1185">Reference proteome</keyword>
<dbReference type="EMBL" id="JAGRPV010000001">
    <property type="protein sequence ID" value="MDI4649303.1"/>
    <property type="molecule type" value="Genomic_DNA"/>
</dbReference>
<comment type="caution">
    <text evidence="2">The sequence shown here is derived from an EMBL/GenBank/DDBJ whole genome shotgun (WGS) entry which is preliminary data.</text>
</comment>
<dbReference type="Proteomes" id="UP001161691">
    <property type="component" value="Unassembled WGS sequence"/>
</dbReference>
<protein>
    <recommendedName>
        <fullName evidence="4">Copper amine oxidase-like N-terminal domain-containing protein</fullName>
    </recommendedName>
</protein>
<feature type="signal peptide" evidence="1">
    <location>
        <begin position="1"/>
        <end position="24"/>
    </location>
</feature>
<evidence type="ECO:0000313" key="3">
    <source>
        <dbReference type="Proteomes" id="UP001161691"/>
    </source>
</evidence>
<name>A0ABT6TR29_9BACL</name>
<reference evidence="2" key="1">
    <citation type="submission" date="2023-04" db="EMBL/GenBank/DDBJ databases">
        <title>Comparative genomic analysis of Cohnella hashimotonis sp. nov., isolated from the International Space Station.</title>
        <authorList>
            <person name="Venkateswaran K."/>
            <person name="Simpson A."/>
        </authorList>
    </citation>
    <scope>NUCLEOTIDE SEQUENCE</scope>
    <source>
        <strain evidence="2">F6_2S_P_1</strain>
    </source>
</reference>